<dbReference type="Gene3D" id="2.40.260.10">
    <property type="entry name" value="Sortase"/>
    <property type="match status" value="1"/>
</dbReference>
<dbReference type="NCBIfam" id="TIGR01076">
    <property type="entry name" value="sortase_fam"/>
    <property type="match status" value="1"/>
</dbReference>
<evidence type="ECO:0000256" key="1">
    <source>
        <dbReference type="ARBA" id="ARBA00022801"/>
    </source>
</evidence>
<dbReference type="SUPFAM" id="SSF63817">
    <property type="entry name" value="Sortase"/>
    <property type="match status" value="1"/>
</dbReference>
<sequence length="174" mass="19170">MGLGYFYNPVVDKVASLIYTPDNQYLGSQEPIKPSGDVTIGVYREELAPVGVKIPDLAIDLVVRPAKVLEGRWEVYPDVASFGIGSALPGYPGNQVIFAHARPGLFLPLKKAKVGMRVNVVTRDQELSYLVTEIKEVFPSQVEVIKPTEDETLTLYTCSGFNDSKRLIVSAKRI</sequence>
<protein>
    <recommendedName>
        <fullName evidence="4">Sortase</fullName>
    </recommendedName>
</protein>
<keyword evidence="1" id="KW-0378">Hydrolase</keyword>
<dbReference type="Pfam" id="PF04203">
    <property type="entry name" value="Sortase"/>
    <property type="match status" value="1"/>
</dbReference>
<dbReference type="GO" id="GO:0016787">
    <property type="term" value="F:hydrolase activity"/>
    <property type="evidence" value="ECO:0007669"/>
    <property type="project" value="UniProtKB-KW"/>
</dbReference>
<dbReference type="Proteomes" id="UP000179221">
    <property type="component" value="Unassembled WGS sequence"/>
</dbReference>
<accession>A0A1F7YEW5</accession>
<evidence type="ECO:0000313" key="2">
    <source>
        <dbReference type="EMBL" id="OGM25812.1"/>
    </source>
</evidence>
<reference evidence="2 3" key="1">
    <citation type="journal article" date="2016" name="Nat. Commun.">
        <title>Thousands of microbial genomes shed light on interconnected biogeochemical processes in an aquifer system.</title>
        <authorList>
            <person name="Anantharaman K."/>
            <person name="Brown C.T."/>
            <person name="Hug L.A."/>
            <person name="Sharon I."/>
            <person name="Castelle C.J."/>
            <person name="Probst A.J."/>
            <person name="Thomas B.C."/>
            <person name="Singh A."/>
            <person name="Wilkins M.J."/>
            <person name="Karaoz U."/>
            <person name="Brodie E.L."/>
            <person name="Williams K.H."/>
            <person name="Hubbard S.S."/>
            <person name="Banfield J.F."/>
        </authorList>
    </citation>
    <scope>NUCLEOTIDE SEQUENCE [LARGE SCALE GENOMIC DNA]</scope>
</reference>
<evidence type="ECO:0008006" key="4">
    <source>
        <dbReference type="Google" id="ProtNLM"/>
    </source>
</evidence>
<dbReference type="AlphaFoldDB" id="A0A1F7YEW5"/>
<proteinExistence type="predicted"/>
<dbReference type="InterPro" id="IPR023365">
    <property type="entry name" value="Sortase_dom-sf"/>
</dbReference>
<gene>
    <name evidence="2" type="ORF">A2628_00645</name>
</gene>
<comment type="caution">
    <text evidence="2">The sequence shown here is derived from an EMBL/GenBank/DDBJ whole genome shotgun (WGS) entry which is preliminary data.</text>
</comment>
<organism evidence="2 3">
    <name type="scientific">Candidatus Woesebacteria bacterium RIFCSPHIGHO2_01_FULL_40_22</name>
    <dbReference type="NCBI Taxonomy" id="1802499"/>
    <lineage>
        <taxon>Bacteria</taxon>
        <taxon>Candidatus Woeseibacteriota</taxon>
    </lineage>
</organism>
<evidence type="ECO:0000313" key="3">
    <source>
        <dbReference type="Proteomes" id="UP000179221"/>
    </source>
</evidence>
<dbReference type="EMBL" id="MGGL01000019">
    <property type="protein sequence ID" value="OGM25812.1"/>
    <property type="molecule type" value="Genomic_DNA"/>
</dbReference>
<name>A0A1F7YEW5_9BACT</name>
<dbReference type="InterPro" id="IPR005754">
    <property type="entry name" value="Sortase"/>
</dbReference>